<accession>A0A173YYA5</accession>
<dbReference type="EMBL" id="CYZA01000004">
    <property type="protein sequence ID" value="CUN68964.1"/>
    <property type="molecule type" value="Genomic_DNA"/>
</dbReference>
<sequence>MPKITVNITGVSLCQKKGIIRIFRSTIKELGDPRYIRFLFNPEKRTLAVQSVSRKEAECFRVPKYNPKDWDFKICSIQMLRIIWRVCEWNENDTYRIAGTHYPEYNLVEFNLNQARIVQFGEIE</sequence>
<gene>
    <name evidence="1" type="ORF">ERS852395_01046</name>
</gene>
<name>A0A173YYA5_9FIRM</name>
<evidence type="ECO:0000313" key="2">
    <source>
        <dbReference type="Proteomes" id="UP000095447"/>
    </source>
</evidence>
<reference evidence="1 2" key="1">
    <citation type="submission" date="2015-09" db="EMBL/GenBank/DDBJ databases">
        <authorList>
            <consortium name="Pathogen Informatics"/>
        </authorList>
    </citation>
    <scope>NUCLEOTIDE SEQUENCE [LARGE SCALE GENOMIC DNA]</scope>
    <source>
        <strain evidence="1 2">2789STDY5608838</strain>
    </source>
</reference>
<proteinExistence type="predicted"/>
<dbReference type="AlphaFoldDB" id="A0A173YYA5"/>
<evidence type="ECO:0000313" key="1">
    <source>
        <dbReference type="EMBL" id="CUN68964.1"/>
    </source>
</evidence>
<dbReference type="Proteomes" id="UP000095447">
    <property type="component" value="Unassembled WGS sequence"/>
</dbReference>
<protein>
    <submittedName>
        <fullName evidence="1">Uncharacterized protein</fullName>
    </submittedName>
</protein>
<organism evidence="1 2">
    <name type="scientific">Blautia obeum</name>
    <dbReference type="NCBI Taxonomy" id="40520"/>
    <lineage>
        <taxon>Bacteria</taxon>
        <taxon>Bacillati</taxon>
        <taxon>Bacillota</taxon>
        <taxon>Clostridia</taxon>
        <taxon>Lachnospirales</taxon>
        <taxon>Lachnospiraceae</taxon>
        <taxon>Blautia</taxon>
    </lineage>
</organism>
<dbReference type="RefSeq" id="WP_055052916.1">
    <property type="nucleotide sequence ID" value="NZ_CYZA01000004.1"/>
</dbReference>